<dbReference type="InterPro" id="IPR006342">
    <property type="entry name" value="FkbM_mtfrase"/>
</dbReference>
<sequence>MLATLYRKLLPYSLRKGIYDFFLGRAVFFVRNFNVIAKSKRAYWFGSLTPESDENGAYAFMGKHGLTSYPYAYSLEYKNLEIRVERDAAQNLPFVVHNGRRLYFPEFYTTEKVQKDYRALLIEQDIRSAHRYVRSYNELQGRTLLDVGAAEAIFSLDTIDLTRQVILFECMEHWQKPLHATFAKWAHKVTFVKKYVGDKSEGDFVTIDAFLAGEEKRDLFIKMDIEGAERMALEGAKNTLATGKNIQLAICTYHRKGDPEYMESLMKRLGYATEFSEGLMYWGKKLSKGVIRCKN</sequence>
<dbReference type="InterPro" id="IPR029063">
    <property type="entry name" value="SAM-dependent_MTases_sf"/>
</dbReference>
<organism evidence="2 3">
    <name type="scientific">Chryseosolibacter histidini</name>
    <dbReference type="NCBI Taxonomy" id="2782349"/>
    <lineage>
        <taxon>Bacteria</taxon>
        <taxon>Pseudomonadati</taxon>
        <taxon>Bacteroidota</taxon>
        <taxon>Cytophagia</taxon>
        <taxon>Cytophagales</taxon>
        <taxon>Chryseotaleaceae</taxon>
        <taxon>Chryseosolibacter</taxon>
    </lineage>
</organism>
<proteinExistence type="predicted"/>
<accession>A0AAP2GR20</accession>
<evidence type="ECO:0000259" key="1">
    <source>
        <dbReference type="Pfam" id="PF05050"/>
    </source>
</evidence>
<protein>
    <submittedName>
        <fullName evidence="2">FkbM family methyltransferase</fullName>
    </submittedName>
</protein>
<dbReference type="Pfam" id="PF05050">
    <property type="entry name" value="Methyltransf_21"/>
    <property type="match status" value="1"/>
</dbReference>
<name>A0AAP2GR20_9BACT</name>
<feature type="domain" description="Methyltransferase FkbM" evidence="1">
    <location>
        <begin position="203"/>
        <end position="271"/>
    </location>
</feature>
<reference evidence="2 3" key="1">
    <citation type="submission" date="2021-05" db="EMBL/GenBank/DDBJ databases">
        <title>A Polyphasic approach of four new species of the genus Ohtaekwangia: Ohtaekwangia histidinii sp. nov., Ohtaekwangia cretensis sp. nov., Ohtaekwangia indiensis sp. nov., Ohtaekwangia reichenbachii sp. nov. from diverse environment.</title>
        <authorList>
            <person name="Octaviana S."/>
        </authorList>
    </citation>
    <scope>NUCLEOTIDE SEQUENCE [LARGE SCALE GENOMIC DNA]</scope>
    <source>
        <strain evidence="2 3">PWU4</strain>
    </source>
</reference>
<dbReference type="RefSeq" id="WP_254167588.1">
    <property type="nucleotide sequence ID" value="NZ_JAHESF010000026.1"/>
</dbReference>
<dbReference type="SUPFAM" id="SSF53335">
    <property type="entry name" value="S-adenosyl-L-methionine-dependent methyltransferases"/>
    <property type="match status" value="1"/>
</dbReference>
<keyword evidence="2" id="KW-0489">Methyltransferase</keyword>
<dbReference type="Gene3D" id="3.40.50.150">
    <property type="entry name" value="Vaccinia Virus protein VP39"/>
    <property type="match status" value="1"/>
</dbReference>
<evidence type="ECO:0000313" key="3">
    <source>
        <dbReference type="Proteomes" id="UP001319200"/>
    </source>
</evidence>
<dbReference type="GO" id="GO:0008168">
    <property type="term" value="F:methyltransferase activity"/>
    <property type="evidence" value="ECO:0007669"/>
    <property type="project" value="UniProtKB-KW"/>
</dbReference>
<keyword evidence="2" id="KW-0808">Transferase</keyword>
<dbReference type="Proteomes" id="UP001319200">
    <property type="component" value="Unassembled WGS sequence"/>
</dbReference>
<dbReference type="EMBL" id="JAHESF010000026">
    <property type="protein sequence ID" value="MBT1699565.1"/>
    <property type="molecule type" value="Genomic_DNA"/>
</dbReference>
<comment type="caution">
    <text evidence="2">The sequence shown here is derived from an EMBL/GenBank/DDBJ whole genome shotgun (WGS) entry which is preliminary data.</text>
</comment>
<evidence type="ECO:0000313" key="2">
    <source>
        <dbReference type="EMBL" id="MBT1699565.1"/>
    </source>
</evidence>
<dbReference type="GO" id="GO:0032259">
    <property type="term" value="P:methylation"/>
    <property type="evidence" value="ECO:0007669"/>
    <property type="project" value="UniProtKB-KW"/>
</dbReference>
<dbReference type="AlphaFoldDB" id="A0AAP2GR20"/>
<keyword evidence="3" id="KW-1185">Reference proteome</keyword>
<gene>
    <name evidence="2" type="ORF">KK083_21885</name>
</gene>